<dbReference type="EMBL" id="GQ903130">
    <property type="protein sequence ID" value="ACX30950.1"/>
    <property type="molecule type" value="Genomic_DNA"/>
</dbReference>
<dbReference type="AlphaFoldDB" id="D1LDN5"/>
<evidence type="ECO:0000313" key="2">
    <source>
        <dbReference type="EMBL" id="ACX30950.1"/>
    </source>
</evidence>
<geneLocation type="mitochondrion" evidence="2"/>
<feature type="transmembrane region" description="Helical" evidence="1">
    <location>
        <begin position="39"/>
        <end position="62"/>
    </location>
</feature>
<feature type="transmembrane region" description="Helical" evidence="1">
    <location>
        <begin position="74"/>
        <end position="97"/>
    </location>
</feature>
<keyword evidence="1" id="KW-0472">Membrane</keyword>
<proteinExistence type="predicted"/>
<feature type="transmembrane region" description="Helical" evidence="1">
    <location>
        <begin position="6"/>
        <end position="32"/>
    </location>
</feature>
<sequence length="115" mass="12854">MFSVHLLLLATTSLDLNFFYLIIIFLLVLIFLTKSASLIFLLIIMETSWITLYLSSLVSAFLSDFSLNLSLGFFFLMFSAAEITVGLALFLTTLGIYGTLIHKLKRSTITKQATA</sequence>
<name>D1LDN5_9SPIT</name>
<keyword evidence="1" id="KW-1133">Transmembrane helix</keyword>
<accession>D1LDN5</accession>
<gene>
    <name evidence="2" type="primary">NAD4L</name>
</gene>
<keyword evidence="1" id="KW-0812">Transmembrane</keyword>
<dbReference type="Gene3D" id="1.10.287.3510">
    <property type="match status" value="1"/>
</dbReference>
<reference evidence="2" key="1">
    <citation type="journal article" date="2009" name="BMC Genomics">
        <title>The mitochondrial genomes of the ciliates Euplotes minuta and Euplotes crassus.</title>
        <authorList>
            <person name="de Graaf R.M."/>
            <person name="van Alen T.A."/>
            <person name="Dutilh B.E."/>
            <person name="Kuiper J.W."/>
            <person name="van Zoggel H.J."/>
            <person name="Huynh M.B."/>
            <person name="Gortz H.D."/>
            <person name="Huynen M.A."/>
            <person name="Hackstein J.H."/>
        </authorList>
    </citation>
    <scope>NUCLEOTIDE SEQUENCE</scope>
</reference>
<organism evidence="2">
    <name type="scientific">Moneuplotes minuta</name>
    <dbReference type="NCBI Taxonomy" id="74792"/>
    <lineage>
        <taxon>Eukaryota</taxon>
        <taxon>Sar</taxon>
        <taxon>Alveolata</taxon>
        <taxon>Ciliophora</taxon>
        <taxon>Intramacronucleata</taxon>
        <taxon>Spirotrichea</taxon>
        <taxon>Hypotrichia</taxon>
        <taxon>Euplotida</taxon>
        <taxon>Euplotidae</taxon>
        <taxon>Moneuplotes</taxon>
    </lineage>
</organism>
<protein>
    <submittedName>
        <fullName evidence="2">NADH dehydrogenase subunit 4L</fullName>
    </submittedName>
</protein>
<keyword evidence="2" id="KW-0496">Mitochondrion</keyword>
<evidence type="ECO:0000256" key="1">
    <source>
        <dbReference type="SAM" id="Phobius"/>
    </source>
</evidence>